<feature type="compositionally biased region" description="Basic residues" evidence="4">
    <location>
        <begin position="1"/>
        <end position="12"/>
    </location>
</feature>
<accession>A0A967B5D6</accession>
<dbReference type="EMBL" id="WOTH01000001">
    <property type="protein sequence ID" value="NHO52456.1"/>
    <property type="molecule type" value="Genomic_DNA"/>
</dbReference>
<organism evidence="5 6">
    <name type="scientific">Acetobacter estunensis</name>
    <dbReference type="NCBI Taxonomy" id="104097"/>
    <lineage>
        <taxon>Bacteria</taxon>
        <taxon>Pseudomonadati</taxon>
        <taxon>Pseudomonadota</taxon>
        <taxon>Alphaproteobacteria</taxon>
        <taxon>Acetobacterales</taxon>
        <taxon>Acetobacteraceae</taxon>
        <taxon>Acetobacter</taxon>
    </lineage>
</organism>
<evidence type="ECO:0000256" key="4">
    <source>
        <dbReference type="SAM" id="MobiDB-lite"/>
    </source>
</evidence>
<proteinExistence type="inferred from homology"/>
<name>A0A967B5D6_9PROT</name>
<dbReference type="InterPro" id="IPR011990">
    <property type="entry name" value="TPR-like_helical_dom_sf"/>
</dbReference>
<dbReference type="Gene3D" id="3.40.50.2000">
    <property type="entry name" value="Glycogen Phosphorylase B"/>
    <property type="match status" value="1"/>
</dbReference>
<dbReference type="Proteomes" id="UP000597459">
    <property type="component" value="Unassembled WGS sequence"/>
</dbReference>
<reference evidence="5" key="1">
    <citation type="submission" date="2019-11" db="EMBL/GenBank/DDBJ databases">
        <title>Description of new Acetobacter species.</title>
        <authorList>
            <person name="Cleenwerck I."/>
            <person name="Sombolestani A.S."/>
        </authorList>
    </citation>
    <scope>NUCLEOTIDE SEQUENCE</scope>
    <source>
        <strain evidence="5">LMG 1626</strain>
    </source>
</reference>
<keyword evidence="6" id="KW-1185">Reference proteome</keyword>
<evidence type="ECO:0000313" key="5">
    <source>
        <dbReference type="EMBL" id="NHO52456.1"/>
    </source>
</evidence>
<feature type="compositionally biased region" description="Basic and acidic residues" evidence="4">
    <location>
        <begin position="745"/>
        <end position="755"/>
    </location>
</feature>
<evidence type="ECO:0000256" key="3">
    <source>
        <dbReference type="ARBA" id="ARBA00022679"/>
    </source>
</evidence>
<dbReference type="PANTHER" id="PTHR43179">
    <property type="entry name" value="RHAMNOSYLTRANSFERASE WBBL"/>
    <property type="match status" value="1"/>
</dbReference>
<dbReference type="Pfam" id="PF13692">
    <property type="entry name" value="Glyco_trans_1_4"/>
    <property type="match status" value="1"/>
</dbReference>
<dbReference type="Gene3D" id="3.90.550.10">
    <property type="entry name" value="Spore Coat Polysaccharide Biosynthesis Protein SpsA, Chain A"/>
    <property type="match status" value="1"/>
</dbReference>
<gene>
    <name evidence="5" type="ORF">GOB87_00540</name>
</gene>
<dbReference type="Gene3D" id="1.25.40.10">
    <property type="entry name" value="Tetratricopeptide repeat domain"/>
    <property type="match status" value="1"/>
</dbReference>
<evidence type="ECO:0000313" key="6">
    <source>
        <dbReference type="Proteomes" id="UP000597459"/>
    </source>
</evidence>
<keyword evidence="2" id="KW-0328">Glycosyltransferase</keyword>
<feature type="region of interest" description="Disordered" evidence="4">
    <location>
        <begin position="1"/>
        <end position="34"/>
    </location>
</feature>
<dbReference type="SUPFAM" id="SSF48452">
    <property type="entry name" value="TPR-like"/>
    <property type="match status" value="1"/>
</dbReference>
<dbReference type="GO" id="GO:0016757">
    <property type="term" value="F:glycosyltransferase activity"/>
    <property type="evidence" value="ECO:0007669"/>
    <property type="project" value="UniProtKB-KW"/>
</dbReference>
<evidence type="ECO:0000256" key="1">
    <source>
        <dbReference type="ARBA" id="ARBA00006739"/>
    </source>
</evidence>
<dbReference type="SUPFAM" id="SSF53448">
    <property type="entry name" value="Nucleotide-diphospho-sugar transferases"/>
    <property type="match status" value="1"/>
</dbReference>
<dbReference type="PANTHER" id="PTHR43179:SF12">
    <property type="entry name" value="GALACTOFURANOSYLTRANSFERASE GLFT2"/>
    <property type="match status" value="1"/>
</dbReference>
<dbReference type="Pfam" id="PF13641">
    <property type="entry name" value="Glyco_tranf_2_3"/>
    <property type="match status" value="1"/>
</dbReference>
<evidence type="ECO:0000256" key="2">
    <source>
        <dbReference type="ARBA" id="ARBA00022676"/>
    </source>
</evidence>
<dbReference type="SUPFAM" id="SSF53756">
    <property type="entry name" value="UDP-Glycosyltransferase/glycogen phosphorylase"/>
    <property type="match status" value="1"/>
</dbReference>
<sequence length="1084" mass="117530">MARVARSRASPRARKEAADALSAEVRSTAPRPAGLITPEDRVAWQKWASEQAQDSFRQGESCWKNGDTAGALGWFERAGRMAPESPTAALFRAMARQACGHVAGAITLLEDLSRQHDIRQVWTLLAGARLVAGRTHEAITALAHALSRHACDSDTANLADRITAAAGLSGWCGVDESGAVRIGGIALASTSEARRRLAFSTVDGTMLPLRRMDGALARLSKDGDAFWSEHTLQVQLDGAALTGSPLHPKTIMRVEGAVAPDETGLTGWIWHPNTPDHPPLVRLLDAATDTELLRFSAEEPASVVRSDIPLALFRAISVPWSALPDGPVRVVDATGRDLTGSPIDAGLEDRAARWALHHARETSLGRQGVTDAPPPFLPVPVTAPMRHSPRTPPKPQTDTLIVVPVYGDGARTRACLDSLLDSLPAFSRGSPRVLIVNDASPEIGMKALLADVAQDRRVTLLTNPVNKGFVASANIGLRFALDGTLPERTNKRPTAPRDVVLLNSDTLVTGEWLEELRTVAYSAPNIGTVTPLSNDATILSFPEVAGNTIPTLAQTRRLMTLARAANGTMAVDLPTGHGFCLFIRHDCLNETGLFRADLFAQGYGEENDFCLRARQSGWRNVAAPGAYVAHVGSASFGAARDSLLARNLALLNRLHPGYDGLVQDHLHRDPLFAARRRLDLLRWRKESSSGKSRAKATVRKSVILVTHDHGGGVERVVRERCRTLEAEGLRPIIVRPVEGGCRIEGLRPDTHDPKNSQKTTADPAPGAYPNLRFRLPDEGPTLLRLLMADPVSHVEWHHASGHHMAMRELAAELGVPYDVYVHDYIWFCPRIALMGVEGRYCGEPPIAECERCVTALGRNVDDDLPVAAYVARSRRELADARRIIVPSNDAAQRMKRHFPPLSFRVAELEDDRPDLDLSQFAALTPHSAPLIGLPRTPGRARVCVVGAIGREKGYDVLLAAARDAQARNLPLEYVIVGHTPDDAALMATGHVHVTGAYQEHEAIALIRAQQADYGFIPSVWPETWCLALGVAWRAGLPVAAFDLGAVAERIRRTGRGHILPLGVSLQRLNVILTTLCQRPVPKSA</sequence>
<comment type="caution">
    <text evidence="5">The sequence shown here is derived from an EMBL/GenBank/DDBJ whole genome shotgun (WGS) entry which is preliminary data.</text>
</comment>
<feature type="region of interest" description="Disordered" evidence="4">
    <location>
        <begin position="745"/>
        <end position="768"/>
    </location>
</feature>
<protein>
    <submittedName>
        <fullName evidence="5">Glycosyltransferase</fullName>
    </submittedName>
</protein>
<dbReference type="InterPro" id="IPR029044">
    <property type="entry name" value="Nucleotide-diphossugar_trans"/>
</dbReference>
<keyword evidence="3" id="KW-0808">Transferase</keyword>
<comment type="similarity">
    <text evidence="1">Belongs to the glycosyltransferase 2 family.</text>
</comment>
<dbReference type="AlphaFoldDB" id="A0A967B5D6"/>